<dbReference type="Proteomes" id="UP000553706">
    <property type="component" value="Unassembled WGS sequence"/>
</dbReference>
<dbReference type="SUPFAM" id="SSF102405">
    <property type="entry name" value="MCP/YpsA-like"/>
    <property type="match status" value="1"/>
</dbReference>
<evidence type="ECO:0000259" key="3">
    <source>
        <dbReference type="Pfam" id="PF17782"/>
    </source>
</evidence>
<dbReference type="PANTHER" id="PTHR43022">
    <property type="entry name" value="PROTEIN SMF"/>
    <property type="match status" value="1"/>
</dbReference>
<keyword evidence="5" id="KW-1185">Reference proteome</keyword>
<feature type="domain" description="DprA winged helix" evidence="3">
    <location>
        <begin position="310"/>
        <end position="368"/>
    </location>
</feature>
<protein>
    <submittedName>
        <fullName evidence="4">DNA processing protein</fullName>
    </submittedName>
</protein>
<proteinExistence type="inferred from homology"/>
<dbReference type="GO" id="GO:0009294">
    <property type="term" value="P:DNA-mediated transformation"/>
    <property type="evidence" value="ECO:0007669"/>
    <property type="project" value="InterPro"/>
</dbReference>
<dbReference type="InterPro" id="IPR041614">
    <property type="entry name" value="DprA_WH"/>
</dbReference>
<organism evidence="4 5">
    <name type="scientific">Acidocella aromatica</name>
    <dbReference type="NCBI Taxonomy" id="1303579"/>
    <lineage>
        <taxon>Bacteria</taxon>
        <taxon>Pseudomonadati</taxon>
        <taxon>Pseudomonadota</taxon>
        <taxon>Alphaproteobacteria</taxon>
        <taxon>Acetobacterales</taxon>
        <taxon>Acidocellaceae</taxon>
        <taxon>Acidocella</taxon>
    </lineage>
</organism>
<dbReference type="Pfam" id="PF21102">
    <property type="entry name" value="DprA_N"/>
    <property type="match status" value="1"/>
</dbReference>
<dbReference type="Gene3D" id="1.10.10.10">
    <property type="entry name" value="Winged helix-like DNA-binding domain superfamily/Winged helix DNA-binding domain"/>
    <property type="match status" value="1"/>
</dbReference>
<dbReference type="EMBL" id="JACHFJ010000002">
    <property type="protein sequence ID" value="MBB5372379.1"/>
    <property type="molecule type" value="Genomic_DNA"/>
</dbReference>
<name>A0A840VJE8_9PROT</name>
<accession>A0A840VJE8</accession>
<dbReference type="RefSeq" id="WP_183265399.1">
    <property type="nucleotide sequence ID" value="NZ_JACHFJ010000002.1"/>
</dbReference>
<evidence type="ECO:0000313" key="4">
    <source>
        <dbReference type="EMBL" id="MBB5372379.1"/>
    </source>
</evidence>
<dbReference type="InterPro" id="IPR057666">
    <property type="entry name" value="DrpA_SLOG"/>
</dbReference>
<dbReference type="Gene3D" id="3.40.50.450">
    <property type="match status" value="1"/>
</dbReference>
<sequence>MREKLERLRLVRTESVGPVTYRRLLARFPSPAEALDALPALARAGGRATTPRIPSAAEVEREYAAVTRMGGQFLFLDTPGYPEFLAQLPDAPSAIAVLGDVSLLSARSVGIVGARNASANGMRFAEHLGADLTERLVVVSGLARGIDAAAHTGALRAGKTIAVIPGGLDVPYPPENAALQERIAETGAVVAEAPLGTAPLGRHFPKRNRIIAGLVLGLVVIEAAPRSGSLLTARLANEAGRELFGVPGSPLDPRSKGANDLIRQGAHLLDCAEDVFANLPDHPARQGLGRDPLFTRGQTGFAEPPPVWDEAMSEAELAHARAEILALLGPEGARVDEIACRCQLSSAVITAAVTELELAGRVETLPGNRIARCEDL</sequence>
<gene>
    <name evidence="4" type="ORF">HNP71_000617</name>
</gene>
<reference evidence="4 5" key="1">
    <citation type="submission" date="2020-08" db="EMBL/GenBank/DDBJ databases">
        <title>Genomic Encyclopedia of Type Strains, Phase IV (KMG-IV): sequencing the most valuable type-strain genomes for metagenomic binning, comparative biology and taxonomic classification.</title>
        <authorList>
            <person name="Goeker M."/>
        </authorList>
    </citation>
    <scope>NUCLEOTIDE SEQUENCE [LARGE SCALE GENOMIC DNA]</scope>
    <source>
        <strain evidence="4 5">DSM 27026</strain>
    </source>
</reference>
<dbReference type="Pfam" id="PF17782">
    <property type="entry name" value="WHD_DprA"/>
    <property type="match status" value="1"/>
</dbReference>
<dbReference type="PANTHER" id="PTHR43022:SF1">
    <property type="entry name" value="PROTEIN SMF"/>
    <property type="match status" value="1"/>
</dbReference>
<feature type="domain" description="Smf/DprA SLOG" evidence="2">
    <location>
        <begin position="73"/>
        <end position="279"/>
    </location>
</feature>
<evidence type="ECO:0000256" key="1">
    <source>
        <dbReference type="ARBA" id="ARBA00006525"/>
    </source>
</evidence>
<comment type="caution">
    <text evidence="4">The sequence shown here is derived from an EMBL/GenBank/DDBJ whole genome shotgun (WGS) entry which is preliminary data.</text>
</comment>
<dbReference type="InterPro" id="IPR003488">
    <property type="entry name" value="DprA"/>
</dbReference>
<dbReference type="InterPro" id="IPR036388">
    <property type="entry name" value="WH-like_DNA-bd_sf"/>
</dbReference>
<comment type="similarity">
    <text evidence="1">Belongs to the DprA/Smf family.</text>
</comment>
<evidence type="ECO:0000313" key="5">
    <source>
        <dbReference type="Proteomes" id="UP000553706"/>
    </source>
</evidence>
<dbReference type="NCBIfam" id="TIGR00732">
    <property type="entry name" value="dprA"/>
    <property type="match status" value="1"/>
</dbReference>
<dbReference type="AlphaFoldDB" id="A0A840VJE8"/>
<dbReference type="Pfam" id="PF02481">
    <property type="entry name" value="DNA_processg_A"/>
    <property type="match status" value="1"/>
</dbReference>
<evidence type="ECO:0000259" key="2">
    <source>
        <dbReference type="Pfam" id="PF02481"/>
    </source>
</evidence>